<name>A0AA38XN78_9EURO</name>
<dbReference type="AlphaFoldDB" id="A0AA38XN78"/>
<comment type="caution">
    <text evidence="2">The sequence shown here is derived from an EMBL/GenBank/DDBJ whole genome shotgun (WGS) entry which is preliminary data.</text>
</comment>
<feature type="region of interest" description="Disordered" evidence="1">
    <location>
        <begin position="157"/>
        <end position="217"/>
    </location>
</feature>
<keyword evidence="3" id="KW-1185">Reference proteome</keyword>
<protein>
    <submittedName>
        <fullName evidence="2">Zn finger protein</fullName>
    </submittedName>
</protein>
<evidence type="ECO:0000313" key="2">
    <source>
        <dbReference type="EMBL" id="KAJ9616549.1"/>
    </source>
</evidence>
<feature type="compositionally biased region" description="Polar residues" evidence="1">
    <location>
        <begin position="77"/>
        <end position="86"/>
    </location>
</feature>
<feature type="compositionally biased region" description="Basic and acidic residues" evidence="1">
    <location>
        <begin position="125"/>
        <end position="134"/>
    </location>
</feature>
<evidence type="ECO:0000313" key="3">
    <source>
        <dbReference type="Proteomes" id="UP001172673"/>
    </source>
</evidence>
<accession>A0AA38XN78</accession>
<proteinExistence type="predicted"/>
<feature type="region of interest" description="Disordered" evidence="1">
    <location>
        <begin position="69"/>
        <end position="95"/>
    </location>
</feature>
<feature type="region of interest" description="Disordered" evidence="1">
    <location>
        <begin position="112"/>
        <end position="134"/>
    </location>
</feature>
<feature type="compositionally biased region" description="Low complexity" evidence="1">
    <location>
        <begin position="21"/>
        <end position="31"/>
    </location>
</feature>
<sequence length="217" mass="24131">MAVNYPAQPYTIPDYASQQHSPASSASPASPRMQDYIQQHAPNPYKQLRPLKSPLYVPAALRPTEHFCTPSPMTPPKSLQGSLDSLQENEDRTASPDVEHDLALAAFDPDWAQEEELGEVTGPPTRDHWKSAKFHPDGVHSRACEVCHRQFQRWDTARSIRRKNSQTSKDDSNESGPPTPLAGPSSHRRMISGGIRSGKPVQQVANSVPKDWAWSTF</sequence>
<feature type="region of interest" description="Disordered" evidence="1">
    <location>
        <begin position="1"/>
        <end position="34"/>
    </location>
</feature>
<dbReference type="EMBL" id="JAPDRK010000001">
    <property type="protein sequence ID" value="KAJ9616549.1"/>
    <property type="molecule type" value="Genomic_DNA"/>
</dbReference>
<reference evidence="2" key="1">
    <citation type="submission" date="2022-10" db="EMBL/GenBank/DDBJ databases">
        <title>Culturing micro-colonial fungi from biological soil crusts in the Mojave desert and describing Neophaeococcomyces mojavensis, and introducing the new genera and species Taxawa tesnikishii.</title>
        <authorList>
            <person name="Kurbessoian T."/>
            <person name="Stajich J.E."/>
        </authorList>
    </citation>
    <scope>NUCLEOTIDE SEQUENCE</scope>
    <source>
        <strain evidence="2">TK_41</strain>
    </source>
</reference>
<gene>
    <name evidence="2" type="primary">PIB2</name>
    <name evidence="2" type="ORF">H2200_000268</name>
</gene>
<organism evidence="2 3">
    <name type="scientific">Cladophialophora chaetospira</name>
    <dbReference type="NCBI Taxonomy" id="386627"/>
    <lineage>
        <taxon>Eukaryota</taxon>
        <taxon>Fungi</taxon>
        <taxon>Dikarya</taxon>
        <taxon>Ascomycota</taxon>
        <taxon>Pezizomycotina</taxon>
        <taxon>Eurotiomycetes</taxon>
        <taxon>Chaetothyriomycetidae</taxon>
        <taxon>Chaetothyriales</taxon>
        <taxon>Herpotrichiellaceae</taxon>
        <taxon>Cladophialophora</taxon>
    </lineage>
</organism>
<dbReference type="Proteomes" id="UP001172673">
    <property type="component" value="Unassembled WGS sequence"/>
</dbReference>
<evidence type="ECO:0000256" key="1">
    <source>
        <dbReference type="SAM" id="MobiDB-lite"/>
    </source>
</evidence>